<name>A0AAW0B462_9AGAR</name>
<evidence type="ECO:0000256" key="1">
    <source>
        <dbReference type="SAM" id="MobiDB-lite"/>
    </source>
</evidence>
<proteinExistence type="predicted"/>
<feature type="signal peptide" evidence="2">
    <location>
        <begin position="1"/>
        <end position="24"/>
    </location>
</feature>
<evidence type="ECO:0000256" key="2">
    <source>
        <dbReference type="SAM" id="SignalP"/>
    </source>
</evidence>
<feature type="compositionally biased region" description="Basic residues" evidence="1">
    <location>
        <begin position="60"/>
        <end position="70"/>
    </location>
</feature>
<protein>
    <submittedName>
        <fullName evidence="3">Uncharacterized protein</fullName>
    </submittedName>
</protein>
<dbReference type="EMBL" id="JAWWNJ010000040">
    <property type="protein sequence ID" value="KAK7020834.1"/>
    <property type="molecule type" value="Genomic_DNA"/>
</dbReference>
<dbReference type="AlphaFoldDB" id="A0AAW0B462"/>
<dbReference type="Proteomes" id="UP001362999">
    <property type="component" value="Unassembled WGS sequence"/>
</dbReference>
<organism evidence="3 4">
    <name type="scientific">Favolaschia claudopus</name>
    <dbReference type="NCBI Taxonomy" id="2862362"/>
    <lineage>
        <taxon>Eukaryota</taxon>
        <taxon>Fungi</taxon>
        <taxon>Dikarya</taxon>
        <taxon>Basidiomycota</taxon>
        <taxon>Agaricomycotina</taxon>
        <taxon>Agaricomycetes</taxon>
        <taxon>Agaricomycetidae</taxon>
        <taxon>Agaricales</taxon>
        <taxon>Marasmiineae</taxon>
        <taxon>Mycenaceae</taxon>
        <taxon>Favolaschia</taxon>
    </lineage>
</organism>
<feature type="compositionally biased region" description="Low complexity" evidence="1">
    <location>
        <begin position="39"/>
        <end position="50"/>
    </location>
</feature>
<keyword evidence="4" id="KW-1185">Reference proteome</keyword>
<accession>A0AAW0B462</accession>
<sequence length="221" mass="23853">MVVGGMAGWAGLIFVACKTHPTNASSTATSNLAALSLSTSPHHHLPSPTLRFPDAEPTNPRRRLPSRHNPPHYTRPPLHCATSATRSLAPIHLLSPHHPDAAAREAAASIFKRVSCASSAWKINDISPRTSTGRFAFRQHRDHTTIHEGSWVSAGPGYDVGNRMWLLSRVVINAVVLELSSLNPAMLDTAHRNFYVACGRELAGGGVECAEFTAECVERDG</sequence>
<evidence type="ECO:0000313" key="4">
    <source>
        <dbReference type="Proteomes" id="UP001362999"/>
    </source>
</evidence>
<reference evidence="3 4" key="1">
    <citation type="journal article" date="2024" name="J Genomics">
        <title>Draft genome sequencing and assembly of Favolaschia claudopus CIRM-BRFM 2984 isolated from oak limbs.</title>
        <authorList>
            <person name="Navarro D."/>
            <person name="Drula E."/>
            <person name="Chaduli D."/>
            <person name="Cazenave R."/>
            <person name="Ahrendt S."/>
            <person name="Wang J."/>
            <person name="Lipzen A."/>
            <person name="Daum C."/>
            <person name="Barry K."/>
            <person name="Grigoriev I.V."/>
            <person name="Favel A."/>
            <person name="Rosso M.N."/>
            <person name="Martin F."/>
        </authorList>
    </citation>
    <scope>NUCLEOTIDE SEQUENCE [LARGE SCALE GENOMIC DNA]</scope>
    <source>
        <strain evidence="3 4">CIRM-BRFM 2984</strain>
    </source>
</reference>
<comment type="caution">
    <text evidence="3">The sequence shown here is derived from an EMBL/GenBank/DDBJ whole genome shotgun (WGS) entry which is preliminary data.</text>
</comment>
<evidence type="ECO:0000313" key="3">
    <source>
        <dbReference type="EMBL" id="KAK7020834.1"/>
    </source>
</evidence>
<gene>
    <name evidence="3" type="ORF">R3P38DRAFT_1197135</name>
</gene>
<feature type="chain" id="PRO_5043889129" evidence="2">
    <location>
        <begin position="25"/>
        <end position="221"/>
    </location>
</feature>
<keyword evidence="2" id="KW-0732">Signal</keyword>
<feature type="region of interest" description="Disordered" evidence="1">
    <location>
        <begin position="39"/>
        <end position="75"/>
    </location>
</feature>